<evidence type="ECO:0000256" key="1">
    <source>
        <dbReference type="ARBA" id="ARBA00022603"/>
    </source>
</evidence>
<dbReference type="PANTHER" id="PTHR12829:SF7">
    <property type="entry name" value="N6-ADENOSINE-METHYLTRANSFERASE CATALYTIC SUBUNIT"/>
    <property type="match status" value="1"/>
</dbReference>
<evidence type="ECO:0000256" key="3">
    <source>
        <dbReference type="ARBA" id="ARBA00022691"/>
    </source>
</evidence>
<name>A0A0F9LCP4_9ZZZZ</name>
<dbReference type="InterPro" id="IPR029063">
    <property type="entry name" value="SAM-dependent_MTases_sf"/>
</dbReference>
<dbReference type="GO" id="GO:0003676">
    <property type="term" value="F:nucleic acid binding"/>
    <property type="evidence" value="ECO:0007669"/>
    <property type="project" value="InterPro"/>
</dbReference>
<evidence type="ECO:0000313" key="4">
    <source>
        <dbReference type="EMBL" id="KKM85026.1"/>
    </source>
</evidence>
<gene>
    <name evidence="4" type="ORF">LCGC14_1293240</name>
</gene>
<keyword evidence="1" id="KW-0489">Methyltransferase</keyword>
<accession>A0A0F9LCP4</accession>
<dbReference type="InterPro" id="IPR002052">
    <property type="entry name" value="DNA_methylase_N6_adenine_CS"/>
</dbReference>
<protein>
    <recommendedName>
        <fullName evidence="5">DNA methylase N-4/N-6 domain-containing protein</fullName>
    </recommendedName>
</protein>
<dbReference type="GO" id="GO:0001734">
    <property type="term" value="F:mRNA m(6)A methyltransferase activity"/>
    <property type="evidence" value="ECO:0007669"/>
    <property type="project" value="UniProtKB-ARBA"/>
</dbReference>
<dbReference type="PANTHER" id="PTHR12829">
    <property type="entry name" value="N6-ADENOSINE-METHYLTRANSFERASE"/>
    <property type="match status" value="1"/>
</dbReference>
<proteinExistence type="predicted"/>
<keyword evidence="3" id="KW-0949">S-adenosyl-L-methionine</keyword>
<dbReference type="Pfam" id="PF05063">
    <property type="entry name" value="MT-A70"/>
    <property type="match status" value="1"/>
</dbReference>
<dbReference type="SUPFAM" id="SSF53335">
    <property type="entry name" value="S-adenosyl-L-methionine-dependent methyltransferases"/>
    <property type="match status" value="1"/>
</dbReference>
<organism evidence="4">
    <name type="scientific">marine sediment metagenome</name>
    <dbReference type="NCBI Taxonomy" id="412755"/>
    <lineage>
        <taxon>unclassified sequences</taxon>
        <taxon>metagenomes</taxon>
        <taxon>ecological metagenomes</taxon>
    </lineage>
</organism>
<keyword evidence="2" id="KW-0808">Transferase</keyword>
<comment type="caution">
    <text evidence="4">The sequence shown here is derived from an EMBL/GenBank/DDBJ whole genome shotgun (WGS) entry which is preliminary data.</text>
</comment>
<dbReference type="GO" id="GO:0005634">
    <property type="term" value="C:nucleus"/>
    <property type="evidence" value="ECO:0007669"/>
    <property type="project" value="TreeGrafter"/>
</dbReference>
<evidence type="ECO:0008006" key="5">
    <source>
        <dbReference type="Google" id="ProtNLM"/>
    </source>
</evidence>
<dbReference type="InterPro" id="IPR007757">
    <property type="entry name" value="MT-A70-like"/>
</dbReference>
<reference evidence="4" key="1">
    <citation type="journal article" date="2015" name="Nature">
        <title>Complex archaea that bridge the gap between prokaryotes and eukaryotes.</title>
        <authorList>
            <person name="Spang A."/>
            <person name="Saw J.H."/>
            <person name="Jorgensen S.L."/>
            <person name="Zaremba-Niedzwiedzka K."/>
            <person name="Martijn J."/>
            <person name="Lind A.E."/>
            <person name="van Eijk R."/>
            <person name="Schleper C."/>
            <person name="Guy L."/>
            <person name="Ettema T.J."/>
        </authorList>
    </citation>
    <scope>NUCLEOTIDE SEQUENCE</scope>
</reference>
<dbReference type="AlphaFoldDB" id="A0A0F9LCP4"/>
<dbReference type="PROSITE" id="PS00092">
    <property type="entry name" value="N6_MTASE"/>
    <property type="match status" value="1"/>
</dbReference>
<dbReference type="GO" id="GO:0032259">
    <property type="term" value="P:methylation"/>
    <property type="evidence" value="ECO:0007669"/>
    <property type="project" value="UniProtKB-KW"/>
</dbReference>
<dbReference type="PROSITE" id="PS51143">
    <property type="entry name" value="MT_A70"/>
    <property type="match status" value="1"/>
</dbReference>
<evidence type="ECO:0000256" key="2">
    <source>
        <dbReference type="ARBA" id="ARBA00022679"/>
    </source>
</evidence>
<dbReference type="Gene3D" id="3.40.50.150">
    <property type="entry name" value="Vaccinia Virus protein VP39"/>
    <property type="match status" value="1"/>
</dbReference>
<dbReference type="EMBL" id="LAZR01007475">
    <property type="protein sequence ID" value="KKM85026.1"/>
    <property type="molecule type" value="Genomic_DNA"/>
</dbReference>
<sequence>MKYNLVYADPPWRQTKGGLRKTRPNQEKELDYPTLSLEMIKEILKDYDSETLFLWTIDKFLFEAQTMAEELGYKLHARIIWDKENGIAPAFTIRYSHEYLLWFYKTPMNKIDKGMMGKFTTVIREKSTKHSKKPIKAYELIESLYPNLNKIELFARNRREGWDAWGNEIK</sequence>